<evidence type="ECO:0000313" key="7">
    <source>
        <dbReference type="EMBL" id="KZN68468.1"/>
    </source>
</evidence>
<feature type="transmembrane region" description="Helical" evidence="6">
    <location>
        <begin position="380"/>
        <end position="399"/>
    </location>
</feature>
<feature type="transmembrane region" description="Helical" evidence="6">
    <location>
        <begin position="316"/>
        <end position="333"/>
    </location>
</feature>
<accession>A0A167NLQ2</accession>
<dbReference type="AlphaFoldDB" id="A0A167NLQ2"/>
<evidence type="ECO:0000256" key="4">
    <source>
        <dbReference type="ARBA" id="ARBA00022989"/>
    </source>
</evidence>
<feature type="transmembrane region" description="Helical" evidence="6">
    <location>
        <begin position="98"/>
        <end position="121"/>
    </location>
</feature>
<gene>
    <name evidence="7" type="ORF">N478_14995</name>
</gene>
<evidence type="ECO:0000256" key="6">
    <source>
        <dbReference type="SAM" id="Phobius"/>
    </source>
</evidence>
<feature type="transmembrane region" description="Helical" evidence="6">
    <location>
        <begin position="405"/>
        <end position="425"/>
    </location>
</feature>
<protein>
    <recommendedName>
        <fullName evidence="9">Polysaccharide biosynthesis protein C-terminal domain-containing protein</fullName>
    </recommendedName>
</protein>
<feature type="transmembrane region" description="Helical" evidence="6">
    <location>
        <begin position="161"/>
        <end position="183"/>
    </location>
</feature>
<dbReference type="EMBL" id="AUXX01000009">
    <property type="protein sequence ID" value="KZN68468.1"/>
    <property type="molecule type" value="Genomic_DNA"/>
</dbReference>
<organism evidence="7 8">
    <name type="scientific">Pseudoalteromonas luteoviolacea S4060-1</name>
    <dbReference type="NCBI Taxonomy" id="1365257"/>
    <lineage>
        <taxon>Bacteria</taxon>
        <taxon>Pseudomonadati</taxon>
        <taxon>Pseudomonadota</taxon>
        <taxon>Gammaproteobacteria</taxon>
        <taxon>Alteromonadales</taxon>
        <taxon>Pseudoalteromonadaceae</taxon>
        <taxon>Pseudoalteromonas</taxon>
    </lineage>
</organism>
<feature type="transmembrane region" description="Helical" evidence="6">
    <location>
        <begin position="133"/>
        <end position="154"/>
    </location>
</feature>
<dbReference type="PATRIC" id="fig|1365257.3.peg.1409"/>
<keyword evidence="4 6" id="KW-1133">Transmembrane helix</keyword>
<evidence type="ECO:0008006" key="9">
    <source>
        <dbReference type="Google" id="ProtNLM"/>
    </source>
</evidence>
<evidence type="ECO:0000256" key="5">
    <source>
        <dbReference type="ARBA" id="ARBA00023136"/>
    </source>
</evidence>
<feature type="transmembrane region" description="Helical" evidence="6">
    <location>
        <begin position="189"/>
        <end position="209"/>
    </location>
</feature>
<dbReference type="Pfam" id="PF01943">
    <property type="entry name" value="Polysacc_synt"/>
    <property type="match status" value="1"/>
</dbReference>
<comment type="subcellular location">
    <subcellularLocation>
        <location evidence="1">Cell membrane</location>
        <topology evidence="1">Multi-pass membrane protein</topology>
    </subcellularLocation>
</comment>
<evidence type="ECO:0000256" key="1">
    <source>
        <dbReference type="ARBA" id="ARBA00004651"/>
    </source>
</evidence>
<feature type="transmembrane region" description="Helical" evidence="6">
    <location>
        <begin position="36"/>
        <end position="58"/>
    </location>
</feature>
<reference evidence="7 8" key="1">
    <citation type="submission" date="2013-07" db="EMBL/GenBank/DDBJ databases">
        <title>Comparative Genomic and Metabolomic Analysis of Twelve Strains of Pseudoalteromonas luteoviolacea.</title>
        <authorList>
            <person name="Vynne N.G."/>
            <person name="Mansson M."/>
            <person name="Gram L."/>
        </authorList>
    </citation>
    <scope>NUCLEOTIDE SEQUENCE [LARGE SCALE GENOMIC DNA]</scope>
    <source>
        <strain evidence="7 8">S4060-1</strain>
    </source>
</reference>
<dbReference type="RefSeq" id="WP_063380487.1">
    <property type="nucleotide sequence ID" value="NZ_AUXX01000009.1"/>
</dbReference>
<keyword evidence="5 6" id="KW-0472">Membrane</keyword>
<sequence length="442" mass="50188">MNLTLWAYASRFTGLASSMLILPFGLHYLPTEQFSIWMIFIAVYGLIIVFDFGLSLTFSRKVNYVYSSLEDKEKRAPAGGFLSLKEEYSRIFNSSVTVFSIISLLSAVVLALFYFFYFPIIEGKLGYRVALEWSLFSSAIFIQIICLIFNVVYFGLSKNIFYYKCLSISNLIFMVLSIVLLILEWELMAISIGRFVSSVLLLLGLFALLNKTEHRKLYDKKSKLLDWDYIKSVLPSSLSLGGVSLSNYLSSKSAVFFVSAYFPLEQAAKFSLTHNIFSIITSVSLIYMTAHNPKININYKSGNFDSFISLQNKIRLVSLVFPVPIIVCLLLFGNPILNWIGSETLLLTLGLLMLFSVFSILDINRNVSQYFIMASDEVPFLKSSVISAAAIVLLSLFAYEMGFTYIVLSILIPLLVQLSFNFWYWSVEEVKLRNKVSHVEKP</sequence>
<comment type="caution">
    <text evidence="7">The sequence shown here is derived from an EMBL/GenBank/DDBJ whole genome shotgun (WGS) entry which is preliminary data.</text>
</comment>
<feature type="transmembrane region" description="Helical" evidence="6">
    <location>
        <begin position="339"/>
        <end position="360"/>
    </location>
</feature>
<dbReference type="InterPro" id="IPR050833">
    <property type="entry name" value="Poly_Biosynth_Transport"/>
</dbReference>
<keyword evidence="3 6" id="KW-0812">Transmembrane</keyword>
<evidence type="ECO:0000313" key="8">
    <source>
        <dbReference type="Proteomes" id="UP000076661"/>
    </source>
</evidence>
<dbReference type="Proteomes" id="UP000076661">
    <property type="component" value="Unassembled WGS sequence"/>
</dbReference>
<evidence type="ECO:0000256" key="2">
    <source>
        <dbReference type="ARBA" id="ARBA00022475"/>
    </source>
</evidence>
<feature type="transmembrane region" description="Helical" evidence="6">
    <location>
        <begin position="12"/>
        <end position="30"/>
    </location>
</feature>
<proteinExistence type="predicted"/>
<dbReference type="InterPro" id="IPR002797">
    <property type="entry name" value="Polysacc_synth"/>
</dbReference>
<dbReference type="PANTHER" id="PTHR30250">
    <property type="entry name" value="PST FAMILY PREDICTED COLANIC ACID TRANSPORTER"/>
    <property type="match status" value="1"/>
</dbReference>
<keyword evidence="2" id="KW-1003">Cell membrane</keyword>
<dbReference type="GO" id="GO:0005886">
    <property type="term" value="C:plasma membrane"/>
    <property type="evidence" value="ECO:0007669"/>
    <property type="project" value="UniProtKB-SubCell"/>
</dbReference>
<name>A0A167NLQ2_9GAMM</name>
<evidence type="ECO:0000256" key="3">
    <source>
        <dbReference type="ARBA" id="ARBA00022692"/>
    </source>
</evidence>
<dbReference type="PANTHER" id="PTHR30250:SF26">
    <property type="entry name" value="PSMA PROTEIN"/>
    <property type="match status" value="1"/>
</dbReference>